<gene>
    <name evidence="2" type="ORF">J41TS12_50520</name>
</gene>
<protein>
    <recommendedName>
        <fullName evidence="4">Replicative helicase inhibitor G39P N-terminal domain-containing protein</fullName>
    </recommendedName>
</protein>
<organism evidence="2 3">
    <name type="scientific">Paenibacillus antibioticophila</name>
    <dbReference type="NCBI Taxonomy" id="1274374"/>
    <lineage>
        <taxon>Bacteria</taxon>
        <taxon>Bacillati</taxon>
        <taxon>Bacillota</taxon>
        <taxon>Bacilli</taxon>
        <taxon>Bacillales</taxon>
        <taxon>Paenibacillaceae</taxon>
        <taxon>Paenibacillus</taxon>
    </lineage>
</organism>
<evidence type="ECO:0000313" key="2">
    <source>
        <dbReference type="EMBL" id="GIO40191.1"/>
    </source>
</evidence>
<evidence type="ECO:0000313" key="3">
    <source>
        <dbReference type="Proteomes" id="UP000681162"/>
    </source>
</evidence>
<sequence>MTEQQVSLILAKACAAFPNSAPNLSKNPGIHRLWCEMLADIDGQRALRNLHYYIQTKHFFPEISDIIRADLEELPDAEQQKAETTLLLETKEDWWENATPPPDDIIKKWGGRR</sequence>
<feature type="region of interest" description="Disordered" evidence="1">
    <location>
        <begin position="92"/>
        <end position="113"/>
    </location>
</feature>
<comment type="caution">
    <text evidence="2">The sequence shown here is derived from an EMBL/GenBank/DDBJ whole genome shotgun (WGS) entry which is preliminary data.</text>
</comment>
<dbReference type="Gene3D" id="1.10.8.200">
    <property type="entry name" value="Replisome organizer (g39p helicase loader/inhibitor protein)"/>
    <property type="match status" value="1"/>
</dbReference>
<proteinExistence type="predicted"/>
<dbReference type="AlphaFoldDB" id="A0A919XVR7"/>
<name>A0A919XVR7_9BACL</name>
<keyword evidence="3" id="KW-1185">Reference proteome</keyword>
<reference evidence="2 3" key="1">
    <citation type="submission" date="2021-03" db="EMBL/GenBank/DDBJ databases">
        <title>Antimicrobial resistance genes in bacteria isolated from Japanese honey, and their potential for conferring macrolide and lincosamide resistance in the American foulbrood pathogen Paenibacillus larvae.</title>
        <authorList>
            <person name="Okamoto M."/>
            <person name="Kumagai M."/>
            <person name="Kanamori H."/>
            <person name="Takamatsu D."/>
        </authorList>
    </citation>
    <scope>NUCLEOTIDE SEQUENCE [LARGE SCALE GENOMIC DNA]</scope>
    <source>
        <strain evidence="2 3">J41TS12</strain>
    </source>
</reference>
<dbReference type="EMBL" id="BORR01000038">
    <property type="protein sequence ID" value="GIO40191.1"/>
    <property type="molecule type" value="Genomic_DNA"/>
</dbReference>
<accession>A0A919XVR7</accession>
<dbReference type="RefSeq" id="WP_212944371.1">
    <property type="nucleotide sequence ID" value="NZ_BORR01000038.1"/>
</dbReference>
<dbReference type="Proteomes" id="UP000681162">
    <property type="component" value="Unassembled WGS sequence"/>
</dbReference>
<evidence type="ECO:0008006" key="4">
    <source>
        <dbReference type="Google" id="ProtNLM"/>
    </source>
</evidence>
<evidence type="ECO:0000256" key="1">
    <source>
        <dbReference type="SAM" id="MobiDB-lite"/>
    </source>
</evidence>